<keyword evidence="15" id="KW-1185">Reference proteome</keyword>
<feature type="transmembrane region" description="Helical" evidence="13">
    <location>
        <begin position="139"/>
        <end position="160"/>
    </location>
</feature>
<evidence type="ECO:0000256" key="5">
    <source>
        <dbReference type="ARBA" id="ARBA00022448"/>
    </source>
</evidence>
<evidence type="ECO:0000256" key="11">
    <source>
        <dbReference type="ARBA" id="ARBA00023136"/>
    </source>
</evidence>
<dbReference type="AlphaFoldDB" id="A0A923LC61"/>
<dbReference type="InterPro" id="IPR002528">
    <property type="entry name" value="MATE_fam"/>
</dbReference>
<evidence type="ECO:0000256" key="1">
    <source>
        <dbReference type="ARBA" id="ARBA00003408"/>
    </source>
</evidence>
<keyword evidence="6" id="KW-0050">Antiport</keyword>
<dbReference type="GO" id="GO:0005886">
    <property type="term" value="C:plasma membrane"/>
    <property type="evidence" value="ECO:0007669"/>
    <property type="project" value="UniProtKB-SubCell"/>
</dbReference>
<keyword evidence="8 13" id="KW-0812">Transmembrane</keyword>
<keyword evidence="10" id="KW-0406">Ion transport</keyword>
<keyword evidence="9 13" id="KW-1133">Transmembrane helix</keyword>
<reference evidence="14" key="1">
    <citation type="submission" date="2020-08" db="EMBL/GenBank/DDBJ databases">
        <title>Genome public.</title>
        <authorList>
            <person name="Liu C."/>
            <person name="Sun Q."/>
        </authorList>
    </citation>
    <scope>NUCLEOTIDE SEQUENCE</scope>
    <source>
        <strain evidence="14">NSJ-68</strain>
    </source>
</reference>
<dbReference type="Proteomes" id="UP000649345">
    <property type="component" value="Unassembled WGS sequence"/>
</dbReference>
<keyword evidence="7" id="KW-1003">Cell membrane</keyword>
<proteinExistence type="inferred from homology"/>
<feature type="transmembrane region" description="Helical" evidence="13">
    <location>
        <begin position="356"/>
        <end position="375"/>
    </location>
</feature>
<evidence type="ECO:0000256" key="9">
    <source>
        <dbReference type="ARBA" id="ARBA00022989"/>
    </source>
</evidence>
<dbReference type="RefSeq" id="WP_186871911.1">
    <property type="nucleotide sequence ID" value="NZ_JACOOR010000004.1"/>
</dbReference>
<evidence type="ECO:0000256" key="4">
    <source>
        <dbReference type="ARBA" id="ARBA00020268"/>
    </source>
</evidence>
<evidence type="ECO:0000256" key="12">
    <source>
        <dbReference type="ARBA" id="ARBA00031636"/>
    </source>
</evidence>
<evidence type="ECO:0000256" key="6">
    <source>
        <dbReference type="ARBA" id="ARBA00022449"/>
    </source>
</evidence>
<evidence type="ECO:0000256" key="7">
    <source>
        <dbReference type="ARBA" id="ARBA00022475"/>
    </source>
</evidence>
<evidence type="ECO:0000256" key="2">
    <source>
        <dbReference type="ARBA" id="ARBA00004651"/>
    </source>
</evidence>
<protein>
    <recommendedName>
        <fullName evidence="4">Probable multidrug resistance protein NorM</fullName>
    </recommendedName>
    <alternativeName>
        <fullName evidence="12">Multidrug-efflux transporter</fullName>
    </alternativeName>
</protein>
<feature type="transmembrane region" description="Helical" evidence="13">
    <location>
        <begin position="167"/>
        <end position="189"/>
    </location>
</feature>
<feature type="transmembrane region" description="Helical" evidence="13">
    <location>
        <begin position="319"/>
        <end position="344"/>
    </location>
</feature>
<dbReference type="Pfam" id="PF01554">
    <property type="entry name" value="MatE"/>
    <property type="match status" value="2"/>
</dbReference>
<comment type="caution">
    <text evidence="14">The sequence shown here is derived from an EMBL/GenBank/DDBJ whole genome shotgun (WGS) entry which is preliminary data.</text>
</comment>
<evidence type="ECO:0000256" key="13">
    <source>
        <dbReference type="SAM" id="Phobius"/>
    </source>
</evidence>
<dbReference type="GO" id="GO:0006811">
    <property type="term" value="P:monoatomic ion transport"/>
    <property type="evidence" value="ECO:0007669"/>
    <property type="project" value="UniProtKB-KW"/>
</dbReference>
<evidence type="ECO:0000313" key="15">
    <source>
        <dbReference type="Proteomes" id="UP000649345"/>
    </source>
</evidence>
<feature type="transmembrane region" description="Helical" evidence="13">
    <location>
        <begin position="97"/>
        <end position="119"/>
    </location>
</feature>
<comment type="similarity">
    <text evidence="3">Belongs to the multi antimicrobial extrusion (MATE) (TC 2.A.66.1) family.</text>
</comment>
<dbReference type="PIRSF" id="PIRSF006603">
    <property type="entry name" value="DinF"/>
    <property type="match status" value="1"/>
</dbReference>
<feature type="transmembrane region" description="Helical" evidence="13">
    <location>
        <begin position="387"/>
        <end position="406"/>
    </location>
</feature>
<dbReference type="InterPro" id="IPR048279">
    <property type="entry name" value="MdtK-like"/>
</dbReference>
<keyword evidence="11 13" id="KW-0472">Membrane</keyword>
<dbReference type="GO" id="GO:0015297">
    <property type="term" value="F:antiporter activity"/>
    <property type="evidence" value="ECO:0007669"/>
    <property type="project" value="UniProtKB-KW"/>
</dbReference>
<gene>
    <name evidence="14" type="ORF">H8S44_07410</name>
</gene>
<dbReference type="InterPro" id="IPR050222">
    <property type="entry name" value="MATE_MdtK"/>
</dbReference>
<keyword evidence="5" id="KW-0813">Transport</keyword>
<dbReference type="CDD" id="cd13138">
    <property type="entry name" value="MATE_yoeA_like"/>
    <property type="match status" value="1"/>
</dbReference>
<dbReference type="PANTHER" id="PTHR43298">
    <property type="entry name" value="MULTIDRUG RESISTANCE PROTEIN NORM-RELATED"/>
    <property type="match status" value="1"/>
</dbReference>
<sequence>MAKVRDLTKGNIGKKLILFAIPILLSSLVQQLYNTVDLIYAGNFLGKSASASIGASSLLITCLVGFFGGMSVGSGVVVSQIYGAGEQEKLKKAVHNAVALCLAGGLLFMLLGMGFAPVYLRLVHTPVKLQASAVLYLRIYMLSFPALFVYNIGSGVLRAMGDSRSPLAAQCVGGFVNVGADYLFIRVFADGISGVAWATLISQSVAAAITLYNLNRLPEAYRLRGRQIRFETTILREVICIGVPAGFQSLVITLSNVIAQYFINSFGEDSIAAFTAYFKVELIIYLPIVAFGQSIMAFSGQCKGAEDYSRIRKGTEICLALSMLVAGLTSAVALRGGAVLFRIFNKEAAVIEAGLSIIRVSFPFYPIYCILQVVGDSLRGCGKVKQPMLIVMLNICIIRTLLLWVLVPCTGSLQGVTVTYPITWALTAVCMMGYYVIYHRNAERSVRFGLKETETFIE</sequence>
<feature type="transmembrane region" description="Helical" evidence="13">
    <location>
        <begin position="418"/>
        <end position="437"/>
    </location>
</feature>
<comment type="subcellular location">
    <subcellularLocation>
        <location evidence="2">Cell membrane</location>
        <topology evidence="2">Multi-pass membrane protein</topology>
    </subcellularLocation>
</comment>
<evidence type="ECO:0000313" key="14">
    <source>
        <dbReference type="EMBL" id="MBC5659593.1"/>
    </source>
</evidence>
<organism evidence="14 15">
    <name type="scientific">Anaerosacchariphilus hominis</name>
    <dbReference type="NCBI Taxonomy" id="2763017"/>
    <lineage>
        <taxon>Bacteria</taxon>
        <taxon>Bacillati</taxon>
        <taxon>Bacillota</taxon>
        <taxon>Clostridia</taxon>
        <taxon>Lachnospirales</taxon>
        <taxon>Lachnospiraceae</taxon>
        <taxon>Anaerosacchariphilus</taxon>
    </lineage>
</organism>
<feature type="transmembrane region" description="Helical" evidence="13">
    <location>
        <begin position="195"/>
        <end position="214"/>
    </location>
</feature>
<feature type="transmembrane region" description="Helical" evidence="13">
    <location>
        <begin position="53"/>
        <end position="77"/>
    </location>
</feature>
<evidence type="ECO:0000256" key="3">
    <source>
        <dbReference type="ARBA" id="ARBA00010199"/>
    </source>
</evidence>
<feature type="transmembrane region" description="Helical" evidence="13">
    <location>
        <begin position="12"/>
        <end position="33"/>
    </location>
</feature>
<comment type="function">
    <text evidence="1">Multidrug efflux pump.</text>
</comment>
<evidence type="ECO:0000256" key="10">
    <source>
        <dbReference type="ARBA" id="ARBA00023065"/>
    </source>
</evidence>
<dbReference type="GO" id="GO:0042910">
    <property type="term" value="F:xenobiotic transmembrane transporter activity"/>
    <property type="evidence" value="ECO:0007669"/>
    <property type="project" value="InterPro"/>
</dbReference>
<evidence type="ECO:0000256" key="8">
    <source>
        <dbReference type="ARBA" id="ARBA00022692"/>
    </source>
</evidence>
<dbReference type="EMBL" id="JACOOR010000004">
    <property type="protein sequence ID" value="MBC5659593.1"/>
    <property type="molecule type" value="Genomic_DNA"/>
</dbReference>
<accession>A0A923LC61</accession>
<dbReference type="NCBIfam" id="TIGR00797">
    <property type="entry name" value="matE"/>
    <property type="match status" value="1"/>
</dbReference>
<name>A0A923LC61_9FIRM</name>
<feature type="transmembrane region" description="Helical" evidence="13">
    <location>
        <begin position="234"/>
        <end position="262"/>
    </location>
</feature>
<dbReference type="PANTHER" id="PTHR43298:SF2">
    <property type="entry name" value="FMN_FAD EXPORTER YEEO-RELATED"/>
    <property type="match status" value="1"/>
</dbReference>